<dbReference type="Proteomes" id="UP000194236">
    <property type="component" value="Unassembled WGS sequence"/>
</dbReference>
<accession>A0A1Y3BJ58</accession>
<comment type="caution">
    <text evidence="2">The sequence shown here is derived from an EMBL/GenBank/DDBJ whole genome shotgun (WGS) entry which is preliminary data.</text>
</comment>
<dbReference type="EMBL" id="MUJZ01024444">
    <property type="protein sequence ID" value="OTF79185.1"/>
    <property type="molecule type" value="Genomic_DNA"/>
</dbReference>
<sequence length="102" mass="11012">MLSAKPSPLMKSTSSSSSLSMSAISTDIEDDEDDDNESDVSTTIIDGKRAISLSNFGKFTEQREKREGGGGFMMGPTFGYPLASAGFRALKSGFNTRMWKNV</sequence>
<proteinExistence type="predicted"/>
<feature type="region of interest" description="Disordered" evidence="1">
    <location>
        <begin position="1"/>
        <end position="43"/>
    </location>
</feature>
<gene>
    <name evidence="2" type="ORF">BLA29_013931</name>
</gene>
<keyword evidence="3" id="KW-1185">Reference proteome</keyword>
<evidence type="ECO:0000256" key="1">
    <source>
        <dbReference type="SAM" id="MobiDB-lite"/>
    </source>
</evidence>
<evidence type="ECO:0000313" key="2">
    <source>
        <dbReference type="EMBL" id="OTF79185.1"/>
    </source>
</evidence>
<protein>
    <submittedName>
        <fullName evidence="2">Uncharacterized protein</fullName>
    </submittedName>
</protein>
<name>A0A1Y3BJ58_EURMA</name>
<reference evidence="2 3" key="1">
    <citation type="submission" date="2017-03" db="EMBL/GenBank/DDBJ databases">
        <title>Genome Survey of Euroglyphus maynei.</title>
        <authorList>
            <person name="Arlian L.G."/>
            <person name="Morgan M.S."/>
            <person name="Rider S.D."/>
        </authorList>
    </citation>
    <scope>NUCLEOTIDE SEQUENCE [LARGE SCALE GENOMIC DNA]</scope>
    <source>
        <strain evidence="2">Arlian Lab</strain>
        <tissue evidence="2">Whole body</tissue>
    </source>
</reference>
<feature type="compositionally biased region" description="Low complexity" evidence="1">
    <location>
        <begin position="1"/>
        <end position="26"/>
    </location>
</feature>
<feature type="compositionally biased region" description="Acidic residues" evidence="1">
    <location>
        <begin position="27"/>
        <end position="38"/>
    </location>
</feature>
<organism evidence="2 3">
    <name type="scientific">Euroglyphus maynei</name>
    <name type="common">Mayne's house dust mite</name>
    <dbReference type="NCBI Taxonomy" id="6958"/>
    <lineage>
        <taxon>Eukaryota</taxon>
        <taxon>Metazoa</taxon>
        <taxon>Ecdysozoa</taxon>
        <taxon>Arthropoda</taxon>
        <taxon>Chelicerata</taxon>
        <taxon>Arachnida</taxon>
        <taxon>Acari</taxon>
        <taxon>Acariformes</taxon>
        <taxon>Sarcoptiformes</taxon>
        <taxon>Astigmata</taxon>
        <taxon>Psoroptidia</taxon>
        <taxon>Analgoidea</taxon>
        <taxon>Pyroglyphidae</taxon>
        <taxon>Pyroglyphinae</taxon>
        <taxon>Euroglyphus</taxon>
    </lineage>
</organism>
<evidence type="ECO:0000313" key="3">
    <source>
        <dbReference type="Proteomes" id="UP000194236"/>
    </source>
</evidence>
<dbReference type="AlphaFoldDB" id="A0A1Y3BJ58"/>